<dbReference type="InterPro" id="IPR011006">
    <property type="entry name" value="CheY-like_superfamily"/>
</dbReference>
<dbReference type="STRING" id="1817813.A2008_09455"/>
<dbReference type="SMART" id="SM00448">
    <property type="entry name" value="REC"/>
    <property type="match status" value="2"/>
</dbReference>
<name>A0A1F7WID4_9BACT</name>
<feature type="domain" description="Response regulatory" evidence="3">
    <location>
        <begin position="10"/>
        <end position="130"/>
    </location>
</feature>
<feature type="modified residue" description="4-aspartylphosphate" evidence="2">
    <location>
        <position position="60"/>
    </location>
</feature>
<dbReference type="GO" id="GO:0000160">
    <property type="term" value="P:phosphorelay signal transduction system"/>
    <property type="evidence" value="ECO:0007669"/>
    <property type="project" value="InterPro"/>
</dbReference>
<reference evidence="4 5" key="1">
    <citation type="journal article" date="2016" name="Nat. Commun.">
        <title>Thousands of microbial genomes shed light on interconnected biogeochemical processes in an aquifer system.</title>
        <authorList>
            <person name="Anantharaman K."/>
            <person name="Brown C.T."/>
            <person name="Hug L.A."/>
            <person name="Sharon I."/>
            <person name="Castelle C.J."/>
            <person name="Probst A.J."/>
            <person name="Thomas B.C."/>
            <person name="Singh A."/>
            <person name="Wilkins M.J."/>
            <person name="Karaoz U."/>
            <person name="Brodie E.L."/>
            <person name="Williams K.H."/>
            <person name="Hubbard S.S."/>
            <person name="Banfield J.F."/>
        </authorList>
    </citation>
    <scope>NUCLEOTIDE SEQUENCE [LARGE SCALE GENOMIC DNA]</scope>
</reference>
<organism evidence="4 5">
    <name type="scientific">Candidatus Wallbacteria bacterium GWC2_49_35</name>
    <dbReference type="NCBI Taxonomy" id="1817813"/>
    <lineage>
        <taxon>Bacteria</taxon>
        <taxon>Candidatus Walliibacteriota</taxon>
    </lineage>
</organism>
<evidence type="ECO:0000313" key="4">
    <source>
        <dbReference type="EMBL" id="OGM02563.1"/>
    </source>
</evidence>
<feature type="modified residue" description="4-aspartylphosphate" evidence="2">
    <location>
        <position position="200"/>
    </location>
</feature>
<dbReference type="Gene3D" id="3.40.50.2300">
    <property type="match status" value="2"/>
</dbReference>
<protein>
    <recommendedName>
        <fullName evidence="3">Response regulatory domain-containing protein</fullName>
    </recommendedName>
</protein>
<evidence type="ECO:0000313" key="5">
    <source>
        <dbReference type="Proteomes" id="UP000178735"/>
    </source>
</evidence>
<feature type="domain" description="Response regulatory" evidence="3">
    <location>
        <begin position="151"/>
        <end position="265"/>
    </location>
</feature>
<dbReference type="SUPFAM" id="SSF52172">
    <property type="entry name" value="CheY-like"/>
    <property type="match status" value="2"/>
</dbReference>
<evidence type="ECO:0000256" key="2">
    <source>
        <dbReference type="PROSITE-ProRule" id="PRU00169"/>
    </source>
</evidence>
<dbReference type="AlphaFoldDB" id="A0A1F7WID4"/>
<accession>A0A1F7WID4</accession>
<evidence type="ECO:0000259" key="3">
    <source>
        <dbReference type="PROSITE" id="PS50110"/>
    </source>
</evidence>
<evidence type="ECO:0000256" key="1">
    <source>
        <dbReference type="ARBA" id="ARBA00022553"/>
    </source>
</evidence>
<dbReference type="Pfam" id="PF00072">
    <property type="entry name" value="Response_reg"/>
    <property type="match status" value="2"/>
</dbReference>
<gene>
    <name evidence="4" type="ORF">A2008_09455</name>
</gene>
<dbReference type="PANTHER" id="PTHR44591">
    <property type="entry name" value="STRESS RESPONSE REGULATOR PROTEIN 1"/>
    <property type="match status" value="1"/>
</dbReference>
<dbReference type="InterPro" id="IPR001789">
    <property type="entry name" value="Sig_transdc_resp-reg_receiver"/>
</dbReference>
<dbReference type="CDD" id="cd00156">
    <property type="entry name" value="REC"/>
    <property type="match status" value="1"/>
</dbReference>
<sequence length="412" mass="46120">MQSALLNGANIFLAGDNYNNLTLIKTLLCDAGYGSIETFSNGNELLLHLDRQKPDIVISDVCMPQVDGFQLLREFKSNDDAAVSSTPVILCSATFNDFETRRLANELGAEAFFTIPFDAKDFLAAVEKALTRRLHVPPKKAAEGSETENIKLVILEDDKFSSRFLLHALKDLKYEMFTAETIAEFNRIFDEHRPQICIIDYNLPDGDGIDVLKTVKSLDQNTKVIMMTAITNERMIDDFIKEGADNFINKPINIRNLINAIKNAVEGLPRGSAGQTSDSAGGDEFGRDFSADYSDYFINAPLALAIIDEKLNCLRQNFEFDMLFKSCASNLRQADDNGAINLELILNADETENLKTVLNEMKRKDAKTKRRFTFSGGCELKHTMIIKSASNSDIVKNNYIYYIAMPGCENYL</sequence>
<dbReference type="PANTHER" id="PTHR44591:SF3">
    <property type="entry name" value="RESPONSE REGULATORY DOMAIN-CONTAINING PROTEIN"/>
    <property type="match status" value="1"/>
</dbReference>
<keyword evidence="1 2" id="KW-0597">Phosphoprotein</keyword>
<comment type="caution">
    <text evidence="4">The sequence shown here is derived from an EMBL/GenBank/DDBJ whole genome shotgun (WGS) entry which is preliminary data.</text>
</comment>
<dbReference type="EMBL" id="MGFH01000206">
    <property type="protein sequence ID" value="OGM02563.1"/>
    <property type="molecule type" value="Genomic_DNA"/>
</dbReference>
<dbReference type="PROSITE" id="PS50110">
    <property type="entry name" value="RESPONSE_REGULATORY"/>
    <property type="match status" value="2"/>
</dbReference>
<dbReference type="InterPro" id="IPR050595">
    <property type="entry name" value="Bact_response_regulator"/>
</dbReference>
<proteinExistence type="predicted"/>
<dbReference type="Proteomes" id="UP000178735">
    <property type="component" value="Unassembled WGS sequence"/>
</dbReference>